<sequence length="112" mass="12883">MSTTAISSSQSSIIESDLRKLISQAKRLPSDDLEPCKDWTRQEIKRAQKLSEKINCLMIKSSTIIRSELFNESRDCCNHLDQWIKRLEMNLKSTNHSTYHTLADLGKANQTK</sequence>
<evidence type="ECO:0000313" key="1">
    <source>
        <dbReference type="Proteomes" id="UP000515146"/>
    </source>
</evidence>
<dbReference type="AlphaFoldDB" id="A0A6P6XKV4"/>
<protein>
    <submittedName>
        <fullName evidence="2">Uncharacterized protein LOC113788768</fullName>
    </submittedName>
</protein>
<proteinExistence type="predicted"/>
<dbReference type="InParanoid" id="A0A6P6XKV4"/>
<reference evidence="2" key="1">
    <citation type="submission" date="2025-08" db="UniProtKB">
        <authorList>
            <consortium name="RefSeq"/>
        </authorList>
    </citation>
    <scope>IDENTIFICATION</scope>
    <source>
        <strain evidence="2">Airmid</strain>
    </source>
</reference>
<dbReference type="OrthoDB" id="6492543at2759"/>
<name>A0A6P6XKV4_DERPT</name>
<dbReference type="RefSeq" id="XP_027194022.1">
    <property type="nucleotide sequence ID" value="XM_027338221.1"/>
</dbReference>
<keyword evidence="1" id="KW-1185">Reference proteome</keyword>
<dbReference type="KEGG" id="dpte:113788768"/>
<dbReference type="Proteomes" id="UP000515146">
    <property type="component" value="Unplaced"/>
</dbReference>
<gene>
    <name evidence="2" type="primary">LOC113788768</name>
</gene>
<evidence type="ECO:0000313" key="2">
    <source>
        <dbReference type="RefSeq" id="XP_027194022.1"/>
    </source>
</evidence>
<accession>A0A6P6XKV4</accession>
<organism evidence="1 2">
    <name type="scientific">Dermatophagoides pteronyssinus</name>
    <name type="common">European house dust mite</name>
    <dbReference type="NCBI Taxonomy" id="6956"/>
    <lineage>
        <taxon>Eukaryota</taxon>
        <taxon>Metazoa</taxon>
        <taxon>Ecdysozoa</taxon>
        <taxon>Arthropoda</taxon>
        <taxon>Chelicerata</taxon>
        <taxon>Arachnida</taxon>
        <taxon>Acari</taxon>
        <taxon>Acariformes</taxon>
        <taxon>Sarcoptiformes</taxon>
        <taxon>Astigmata</taxon>
        <taxon>Psoroptidia</taxon>
        <taxon>Analgoidea</taxon>
        <taxon>Pyroglyphidae</taxon>
        <taxon>Dermatophagoidinae</taxon>
        <taxon>Dermatophagoides</taxon>
    </lineage>
</organism>